<protein>
    <recommendedName>
        <fullName evidence="4">Superfamily III holin-X</fullName>
    </recommendedName>
</protein>
<dbReference type="Proteomes" id="UP001500469">
    <property type="component" value="Unassembled WGS sequence"/>
</dbReference>
<feature type="transmembrane region" description="Helical" evidence="1">
    <location>
        <begin position="12"/>
        <end position="33"/>
    </location>
</feature>
<sequence length="135" mass="14595">MNRYFKGSGLAFYLLVILVTFILGTAVTGVSGVDDNQGLAGGAIILGYGLITAFGGFIIAIFIVSKASVSKLITANWIILSVIAVLMTFLILRAKFKTKEIKPDSTMPQKQTKPASTAEPNVNFETFFRELIEEA</sequence>
<organism evidence="2 3">
    <name type="scientific">Algoriphagus jejuensis</name>
    <dbReference type="NCBI Taxonomy" id="419934"/>
    <lineage>
        <taxon>Bacteria</taxon>
        <taxon>Pseudomonadati</taxon>
        <taxon>Bacteroidota</taxon>
        <taxon>Cytophagia</taxon>
        <taxon>Cytophagales</taxon>
        <taxon>Cyclobacteriaceae</taxon>
        <taxon>Algoriphagus</taxon>
    </lineage>
</organism>
<evidence type="ECO:0000313" key="3">
    <source>
        <dbReference type="Proteomes" id="UP001500469"/>
    </source>
</evidence>
<keyword evidence="1" id="KW-0812">Transmembrane</keyword>
<accession>A0ABP3Y8E6</accession>
<name>A0ABP3Y8E6_9BACT</name>
<keyword evidence="1" id="KW-1133">Transmembrane helix</keyword>
<evidence type="ECO:0000256" key="1">
    <source>
        <dbReference type="SAM" id="Phobius"/>
    </source>
</evidence>
<proteinExistence type="predicted"/>
<dbReference type="EMBL" id="BAAAFI010000001">
    <property type="protein sequence ID" value="GAA0877109.1"/>
    <property type="molecule type" value="Genomic_DNA"/>
</dbReference>
<feature type="transmembrane region" description="Helical" evidence="1">
    <location>
        <begin position="39"/>
        <end position="65"/>
    </location>
</feature>
<gene>
    <name evidence="2" type="ORF">GCM10009119_00770</name>
</gene>
<evidence type="ECO:0000313" key="2">
    <source>
        <dbReference type="EMBL" id="GAA0877109.1"/>
    </source>
</evidence>
<keyword evidence="1" id="KW-0472">Membrane</keyword>
<reference evidence="3" key="1">
    <citation type="journal article" date="2019" name="Int. J. Syst. Evol. Microbiol.">
        <title>The Global Catalogue of Microorganisms (GCM) 10K type strain sequencing project: providing services to taxonomists for standard genome sequencing and annotation.</title>
        <authorList>
            <consortium name="The Broad Institute Genomics Platform"/>
            <consortium name="The Broad Institute Genome Sequencing Center for Infectious Disease"/>
            <person name="Wu L."/>
            <person name="Ma J."/>
        </authorList>
    </citation>
    <scope>NUCLEOTIDE SEQUENCE [LARGE SCALE GENOMIC DNA]</scope>
    <source>
        <strain evidence="3">JCM 16112</strain>
    </source>
</reference>
<feature type="transmembrane region" description="Helical" evidence="1">
    <location>
        <begin position="72"/>
        <end position="92"/>
    </location>
</feature>
<dbReference type="RefSeq" id="WP_343847801.1">
    <property type="nucleotide sequence ID" value="NZ_BAAAFI010000001.1"/>
</dbReference>
<keyword evidence="3" id="KW-1185">Reference proteome</keyword>
<comment type="caution">
    <text evidence="2">The sequence shown here is derived from an EMBL/GenBank/DDBJ whole genome shotgun (WGS) entry which is preliminary data.</text>
</comment>
<evidence type="ECO:0008006" key="4">
    <source>
        <dbReference type="Google" id="ProtNLM"/>
    </source>
</evidence>